<dbReference type="PANTHER" id="PTHR31371">
    <property type="entry name" value="BNAC09G50660D PROTEIN"/>
    <property type="match status" value="1"/>
</dbReference>
<dbReference type="OrthoDB" id="5607at2759"/>
<proteinExistence type="predicted"/>
<protein>
    <recommendedName>
        <fullName evidence="2">DUF3475 domain-containing protein</fullName>
    </recommendedName>
</protein>
<feature type="region of interest" description="Disordered" evidence="1">
    <location>
        <begin position="132"/>
        <end position="154"/>
    </location>
</feature>
<sequence length="154" mass="17663">MSKLLHLWKFLSDRNKAHIRAESVHLEGVRKIVSKDNSCLSGLARAELIENLKFVAKSISRLNRRCEDLSLRSFDRLLHSAHHSSNIFEDTAKSSTNNETTMLPIQCVFPKWRQGSAKLKSHEPLEWDIEDFGKADESSTGESSLPKKEKYQRL</sequence>
<gene>
    <name evidence="3" type="ORF">STAS_25174</name>
</gene>
<dbReference type="PANTHER" id="PTHR31371:SF14">
    <property type="entry name" value="SIMILARITY TO UNKNOWN PROTEIN"/>
    <property type="match status" value="1"/>
</dbReference>
<organism evidence="3 4">
    <name type="scientific">Striga asiatica</name>
    <name type="common">Asiatic witchweed</name>
    <name type="synonym">Buchnera asiatica</name>
    <dbReference type="NCBI Taxonomy" id="4170"/>
    <lineage>
        <taxon>Eukaryota</taxon>
        <taxon>Viridiplantae</taxon>
        <taxon>Streptophyta</taxon>
        <taxon>Embryophyta</taxon>
        <taxon>Tracheophyta</taxon>
        <taxon>Spermatophyta</taxon>
        <taxon>Magnoliopsida</taxon>
        <taxon>eudicotyledons</taxon>
        <taxon>Gunneridae</taxon>
        <taxon>Pentapetalae</taxon>
        <taxon>asterids</taxon>
        <taxon>lamiids</taxon>
        <taxon>Lamiales</taxon>
        <taxon>Orobanchaceae</taxon>
        <taxon>Buchnereae</taxon>
        <taxon>Striga</taxon>
    </lineage>
</organism>
<evidence type="ECO:0000313" key="3">
    <source>
        <dbReference type="EMBL" id="GER48013.1"/>
    </source>
</evidence>
<dbReference type="GO" id="GO:0045927">
    <property type="term" value="P:positive regulation of growth"/>
    <property type="evidence" value="ECO:0007669"/>
    <property type="project" value="InterPro"/>
</dbReference>
<dbReference type="EMBL" id="BKCP01008137">
    <property type="protein sequence ID" value="GER48013.1"/>
    <property type="molecule type" value="Genomic_DNA"/>
</dbReference>
<dbReference type="InterPro" id="IPR021864">
    <property type="entry name" value="DUF3475"/>
</dbReference>
<reference evidence="4" key="1">
    <citation type="journal article" date="2019" name="Curr. Biol.">
        <title>Genome Sequence of Striga asiatica Provides Insight into the Evolution of Plant Parasitism.</title>
        <authorList>
            <person name="Yoshida S."/>
            <person name="Kim S."/>
            <person name="Wafula E.K."/>
            <person name="Tanskanen J."/>
            <person name="Kim Y.M."/>
            <person name="Honaas L."/>
            <person name="Yang Z."/>
            <person name="Spallek T."/>
            <person name="Conn C.E."/>
            <person name="Ichihashi Y."/>
            <person name="Cheong K."/>
            <person name="Cui S."/>
            <person name="Der J.P."/>
            <person name="Gundlach H."/>
            <person name="Jiao Y."/>
            <person name="Hori C."/>
            <person name="Ishida J.K."/>
            <person name="Kasahara H."/>
            <person name="Kiba T."/>
            <person name="Kim M.S."/>
            <person name="Koo N."/>
            <person name="Laohavisit A."/>
            <person name="Lee Y.H."/>
            <person name="Lumba S."/>
            <person name="McCourt P."/>
            <person name="Mortimer J.C."/>
            <person name="Mutuku J.M."/>
            <person name="Nomura T."/>
            <person name="Sasaki-Sekimoto Y."/>
            <person name="Seto Y."/>
            <person name="Wang Y."/>
            <person name="Wakatake T."/>
            <person name="Sakakibara H."/>
            <person name="Demura T."/>
            <person name="Yamaguchi S."/>
            <person name="Yoneyama K."/>
            <person name="Manabe R.I."/>
            <person name="Nelson D.C."/>
            <person name="Schulman A.H."/>
            <person name="Timko M.P."/>
            <person name="dePamphilis C.W."/>
            <person name="Choi D."/>
            <person name="Shirasu K."/>
        </authorList>
    </citation>
    <scope>NUCLEOTIDE SEQUENCE [LARGE SCALE GENOMIC DNA]</scope>
    <source>
        <strain evidence="4">cv. UVA1</strain>
    </source>
</reference>
<accession>A0A5A7QRM6</accession>
<evidence type="ECO:0000256" key="1">
    <source>
        <dbReference type="SAM" id="MobiDB-lite"/>
    </source>
</evidence>
<comment type="caution">
    <text evidence="3">The sequence shown here is derived from an EMBL/GenBank/DDBJ whole genome shotgun (WGS) entry which is preliminary data.</text>
</comment>
<evidence type="ECO:0000313" key="4">
    <source>
        <dbReference type="Proteomes" id="UP000325081"/>
    </source>
</evidence>
<dbReference type="Pfam" id="PF11961">
    <property type="entry name" value="DUF3475"/>
    <property type="match status" value="1"/>
</dbReference>
<keyword evidence="4" id="KW-1185">Reference proteome</keyword>
<feature type="compositionally biased region" description="Basic and acidic residues" evidence="1">
    <location>
        <begin position="145"/>
        <end position="154"/>
    </location>
</feature>
<name>A0A5A7QRM6_STRAF</name>
<dbReference type="AlphaFoldDB" id="A0A5A7QRM6"/>
<feature type="domain" description="DUF3475" evidence="2">
    <location>
        <begin position="1"/>
        <end position="48"/>
    </location>
</feature>
<dbReference type="Proteomes" id="UP000325081">
    <property type="component" value="Unassembled WGS sequence"/>
</dbReference>
<evidence type="ECO:0000259" key="2">
    <source>
        <dbReference type="Pfam" id="PF11961"/>
    </source>
</evidence>